<dbReference type="EMBL" id="JBAMMX010000004">
    <property type="protein sequence ID" value="KAK6942914.1"/>
    <property type="molecule type" value="Genomic_DNA"/>
</dbReference>
<protein>
    <recommendedName>
        <fullName evidence="2">DUF7086 domain-containing protein</fullName>
    </recommendedName>
</protein>
<dbReference type="InterPro" id="IPR055513">
    <property type="entry name" value="DUF7086"/>
</dbReference>
<accession>A0AAN8ZIW1</accession>
<feature type="compositionally biased region" description="Pro residues" evidence="1">
    <location>
        <begin position="82"/>
        <end position="105"/>
    </location>
</feature>
<keyword evidence="4" id="KW-1185">Reference proteome</keyword>
<dbReference type="Proteomes" id="UP001370490">
    <property type="component" value="Unassembled WGS sequence"/>
</dbReference>
<proteinExistence type="predicted"/>
<gene>
    <name evidence="3" type="ORF">RJ641_028291</name>
</gene>
<dbReference type="PANTHER" id="PTHR34272:SF1">
    <property type="entry name" value="EXPRESSED PROTEIN"/>
    <property type="match status" value="1"/>
</dbReference>
<evidence type="ECO:0000313" key="4">
    <source>
        <dbReference type="Proteomes" id="UP001370490"/>
    </source>
</evidence>
<dbReference type="AlphaFoldDB" id="A0AAN8ZIW1"/>
<feature type="region of interest" description="Disordered" evidence="1">
    <location>
        <begin position="24"/>
        <end position="55"/>
    </location>
</feature>
<reference evidence="3 4" key="1">
    <citation type="submission" date="2023-12" db="EMBL/GenBank/DDBJ databases">
        <title>A high-quality genome assembly for Dillenia turbinata (Dilleniales).</title>
        <authorList>
            <person name="Chanderbali A."/>
        </authorList>
    </citation>
    <scope>NUCLEOTIDE SEQUENCE [LARGE SCALE GENOMIC DNA]</scope>
    <source>
        <strain evidence="3">LSX21</strain>
        <tissue evidence="3">Leaf</tissue>
    </source>
</reference>
<comment type="caution">
    <text evidence="3">The sequence shown here is derived from an EMBL/GenBank/DDBJ whole genome shotgun (WGS) entry which is preliminary data.</text>
</comment>
<feature type="region of interest" description="Disordered" evidence="1">
    <location>
        <begin position="82"/>
        <end position="133"/>
    </location>
</feature>
<organism evidence="3 4">
    <name type="scientific">Dillenia turbinata</name>
    <dbReference type="NCBI Taxonomy" id="194707"/>
    <lineage>
        <taxon>Eukaryota</taxon>
        <taxon>Viridiplantae</taxon>
        <taxon>Streptophyta</taxon>
        <taxon>Embryophyta</taxon>
        <taxon>Tracheophyta</taxon>
        <taxon>Spermatophyta</taxon>
        <taxon>Magnoliopsida</taxon>
        <taxon>eudicotyledons</taxon>
        <taxon>Gunneridae</taxon>
        <taxon>Pentapetalae</taxon>
        <taxon>Dilleniales</taxon>
        <taxon>Dilleniaceae</taxon>
        <taxon>Dillenia</taxon>
    </lineage>
</organism>
<sequence>MKRTYSKEVIPKDDDSLLSLTLSTRSTAGSSSPASSSPLSPITASPAPSQSPLLPHQEWHFAFPPTTIQPLYSQAPISPPPTVFYISPPPNPSPDPSPLPPPPSHQEPTNDFPQPLSRPTRTRKSPLSSLGQGKSETIVAPYPWATTSRASIQTLEYLLSNGMVRISGQVQCKRCERQFQMEYNLREKYMEIATYIWQNKSLMNHRAPEVWMNPVLADCRLKFKISIRKE</sequence>
<evidence type="ECO:0000256" key="1">
    <source>
        <dbReference type="SAM" id="MobiDB-lite"/>
    </source>
</evidence>
<dbReference type="PANTHER" id="PTHR34272">
    <property type="entry name" value="EXPRESSED PROTEIN"/>
    <property type="match status" value="1"/>
</dbReference>
<dbReference type="Pfam" id="PF23324">
    <property type="entry name" value="DUF7086"/>
    <property type="match status" value="1"/>
</dbReference>
<evidence type="ECO:0000313" key="3">
    <source>
        <dbReference type="EMBL" id="KAK6942914.1"/>
    </source>
</evidence>
<evidence type="ECO:0000259" key="2">
    <source>
        <dbReference type="Pfam" id="PF23324"/>
    </source>
</evidence>
<name>A0AAN8ZIW1_9MAGN</name>
<feature type="domain" description="DUF7086" evidence="2">
    <location>
        <begin position="155"/>
        <end position="220"/>
    </location>
</feature>